<accession>A0A7T4MV67</accession>
<reference evidence="2 3" key="1">
    <citation type="submission" date="2020-12" db="EMBL/GenBank/DDBJ databases">
        <title>FDA dAtabase for Regulatory Grade micrObial Sequences (FDA-ARGOS): Supporting development and validation of Infectious Disease Dx tests.</title>
        <authorList>
            <person name="Sproer C."/>
            <person name="Gronow S."/>
            <person name="Severitt S."/>
            <person name="Schroder I."/>
            <person name="Tallon L."/>
            <person name="Sadzewicz L."/>
            <person name="Zhao X."/>
            <person name="Boylan J."/>
            <person name="Ott S."/>
            <person name="Bowen H."/>
            <person name="Vavikolanu K."/>
            <person name="Mehta A."/>
            <person name="Aluvathingal J."/>
            <person name="Nadendla S."/>
            <person name="Lowell S."/>
            <person name="Myers T."/>
            <person name="Yan Y."/>
            <person name="Sichtig H."/>
        </authorList>
    </citation>
    <scope>NUCLEOTIDE SEQUENCE [LARGE SCALE GENOMIC DNA]</scope>
    <source>
        <strain evidence="2 3">FDAARGOS_1001</strain>
    </source>
</reference>
<dbReference type="EMBL" id="CP066078">
    <property type="protein sequence ID" value="QQC60209.1"/>
    <property type="molecule type" value="Genomic_DNA"/>
</dbReference>
<dbReference type="RefSeq" id="WP_198490973.1">
    <property type="nucleotide sequence ID" value="NZ_CP066078.1"/>
</dbReference>
<keyword evidence="1" id="KW-1133">Transmembrane helix</keyword>
<sequence length="225" mass="24652">MEQPDVVMAWAAIATAALTLGLLVVAIFAFRAAKGSWKAATEANRQMERDSREQSRPYVTAQILPGLAGITTWDLKITNTGRTAARHLTMDYDQWPTKNEGGGEALETWDSLSRGLHTMFTTPRTLAPGASLRVMWLLDRGPDEDIERSDPPKGLGKTGVISLSYRSDDPKAGTYNDSFEVMIENSGSWPVPEDGPNPPEGLGKLAKRADELMQVLIRRVGELGR</sequence>
<proteinExistence type="predicted"/>
<keyword evidence="1" id="KW-0812">Transmembrane</keyword>
<protein>
    <submittedName>
        <fullName evidence="2">Uncharacterized protein</fullName>
    </submittedName>
</protein>
<evidence type="ECO:0000313" key="2">
    <source>
        <dbReference type="EMBL" id="QQC60209.1"/>
    </source>
</evidence>
<gene>
    <name evidence="2" type="ORF">I6H58_04605</name>
</gene>
<evidence type="ECO:0000313" key="3">
    <source>
        <dbReference type="Proteomes" id="UP000595221"/>
    </source>
</evidence>
<organism evidence="2 3">
    <name type="scientific">Rothia kristinae</name>
    <dbReference type="NCBI Taxonomy" id="37923"/>
    <lineage>
        <taxon>Bacteria</taxon>
        <taxon>Bacillati</taxon>
        <taxon>Actinomycetota</taxon>
        <taxon>Actinomycetes</taxon>
        <taxon>Micrococcales</taxon>
        <taxon>Micrococcaceae</taxon>
        <taxon>Rothia</taxon>
    </lineage>
</organism>
<dbReference type="AlphaFoldDB" id="A0A7T4MV67"/>
<keyword evidence="1" id="KW-0472">Membrane</keyword>
<dbReference type="Proteomes" id="UP000595221">
    <property type="component" value="Chromosome"/>
</dbReference>
<evidence type="ECO:0000256" key="1">
    <source>
        <dbReference type="SAM" id="Phobius"/>
    </source>
</evidence>
<name>A0A7T4MV67_9MICC</name>
<feature type="transmembrane region" description="Helical" evidence="1">
    <location>
        <begin position="6"/>
        <end position="30"/>
    </location>
</feature>